<evidence type="ECO:0000313" key="3">
    <source>
        <dbReference type="Proteomes" id="UP001480595"/>
    </source>
</evidence>
<proteinExistence type="predicted"/>
<evidence type="ECO:0000256" key="1">
    <source>
        <dbReference type="SAM" id="MobiDB-lite"/>
    </source>
</evidence>
<evidence type="ECO:0000313" key="2">
    <source>
        <dbReference type="EMBL" id="KAK8038252.1"/>
    </source>
</evidence>
<dbReference type="EMBL" id="JAQQWL010000016">
    <property type="protein sequence ID" value="KAK8038252.1"/>
    <property type="molecule type" value="Genomic_DNA"/>
</dbReference>
<reference evidence="2 3" key="1">
    <citation type="submission" date="2023-01" db="EMBL/GenBank/DDBJ databases">
        <title>Analysis of 21 Apiospora genomes using comparative genomics revels a genus with tremendous synthesis potential of carbohydrate active enzymes and secondary metabolites.</title>
        <authorList>
            <person name="Sorensen T."/>
        </authorList>
    </citation>
    <scope>NUCLEOTIDE SEQUENCE [LARGE SCALE GENOMIC DNA]</scope>
    <source>
        <strain evidence="2 3">CBS 135458</strain>
    </source>
</reference>
<dbReference type="RefSeq" id="XP_066708104.1">
    <property type="nucleotide sequence ID" value="XM_066866428.1"/>
</dbReference>
<name>A0ABR1SVA1_9PEZI</name>
<feature type="region of interest" description="Disordered" evidence="1">
    <location>
        <begin position="172"/>
        <end position="229"/>
    </location>
</feature>
<dbReference type="GeneID" id="92099491"/>
<protein>
    <submittedName>
        <fullName evidence="2">Uncharacterized protein</fullName>
    </submittedName>
</protein>
<organism evidence="2 3">
    <name type="scientific">Apiospora phragmitis</name>
    <dbReference type="NCBI Taxonomy" id="2905665"/>
    <lineage>
        <taxon>Eukaryota</taxon>
        <taxon>Fungi</taxon>
        <taxon>Dikarya</taxon>
        <taxon>Ascomycota</taxon>
        <taxon>Pezizomycotina</taxon>
        <taxon>Sordariomycetes</taxon>
        <taxon>Xylariomycetidae</taxon>
        <taxon>Amphisphaeriales</taxon>
        <taxon>Apiosporaceae</taxon>
        <taxon>Apiospora</taxon>
    </lineage>
</organism>
<comment type="caution">
    <text evidence="2">The sequence shown here is derived from an EMBL/GenBank/DDBJ whole genome shotgun (WGS) entry which is preliminary data.</text>
</comment>
<dbReference type="Proteomes" id="UP001480595">
    <property type="component" value="Unassembled WGS sequence"/>
</dbReference>
<sequence length="466" mass="53164">MVAKWSAEDIQRLLFSLNISVDIIRQGWPYEDNSCEKSSREDRKVGIAHACRHLATIFPDYSTAQLQKKMMWLWTNFGPDDGDREPDALFLEGAWVKTLPHLESEYPDIWDRVDQDVRNDRDHVLGDTILCTNPACSFWQHVRCYYGADDSTVAPEDHLCDQCHSLQNLEEGHEMMQSSEETLAPNPHGDEPSNLDPNIDGPFTFETHTEQRSNANPDSGDSSTSNNLHTEEPFKESLAPFERQYAAANIQWAPDSDEIQSHLKRMSLQWVNISKSLTRDGFLLAEVPMMERLRKQMHISSFFAYPHEKTSDPPSKRVTERWLRAMLVACAVDWVFYPVQTMTDQITGDETSSVSRLNAELNPVLAHSINTELTTRCKLVPFLTVGESRSALRFAPPNISTMVEGESPWRISELTAVFSQLLRLKLQLSLSHSNYELWFPEKSSPEDLYYSKGLVVPPTTMVPQGR</sequence>
<dbReference type="InterPro" id="IPR013083">
    <property type="entry name" value="Znf_RING/FYVE/PHD"/>
</dbReference>
<keyword evidence="3" id="KW-1185">Reference proteome</keyword>
<feature type="compositionally biased region" description="Polar residues" evidence="1">
    <location>
        <begin position="212"/>
        <end position="228"/>
    </location>
</feature>
<gene>
    <name evidence="2" type="ORF">PG994_015019</name>
</gene>
<accession>A0ABR1SVA1</accession>
<dbReference type="Gene3D" id="3.30.40.10">
    <property type="entry name" value="Zinc/RING finger domain, C3HC4 (zinc finger)"/>
    <property type="match status" value="1"/>
</dbReference>